<dbReference type="PANTHER" id="PTHR38409:SF1">
    <property type="entry name" value="MITOCHONDRIAL ADAPTER PROTEIN MCP1"/>
    <property type="match status" value="1"/>
</dbReference>
<evidence type="ECO:0000313" key="3">
    <source>
        <dbReference type="EMBL" id="KFH62846.1"/>
    </source>
</evidence>
<evidence type="ECO:0008006" key="5">
    <source>
        <dbReference type="Google" id="ProtNLM"/>
    </source>
</evidence>
<dbReference type="PANTHER" id="PTHR38409">
    <property type="entry name" value="MDM10-COMPLEMENTING PROTEIN 1"/>
    <property type="match status" value="1"/>
</dbReference>
<name>A0A086TLL9_9FUNG</name>
<feature type="region of interest" description="Disordered" evidence="1">
    <location>
        <begin position="44"/>
        <end position="80"/>
    </location>
</feature>
<proteinExistence type="predicted"/>
<dbReference type="GO" id="GO:0055088">
    <property type="term" value="P:lipid homeostasis"/>
    <property type="evidence" value="ECO:0007669"/>
    <property type="project" value="InterPro"/>
</dbReference>
<evidence type="ECO:0000256" key="2">
    <source>
        <dbReference type="SAM" id="Phobius"/>
    </source>
</evidence>
<gene>
    <name evidence="3" type="ORF">MVEG_11371</name>
</gene>
<feature type="transmembrane region" description="Helical" evidence="2">
    <location>
        <begin position="320"/>
        <end position="338"/>
    </location>
</feature>
<evidence type="ECO:0000313" key="4">
    <source>
        <dbReference type="Proteomes" id="UP000243308"/>
    </source>
</evidence>
<feature type="transmembrane region" description="Helical" evidence="2">
    <location>
        <begin position="275"/>
        <end position="299"/>
    </location>
</feature>
<dbReference type="Proteomes" id="UP000243308">
    <property type="component" value="Unassembled WGS sequence"/>
</dbReference>
<organism evidence="3 4">
    <name type="scientific">Podila verticillata NRRL 6337</name>
    <dbReference type="NCBI Taxonomy" id="1069443"/>
    <lineage>
        <taxon>Eukaryota</taxon>
        <taxon>Fungi</taxon>
        <taxon>Fungi incertae sedis</taxon>
        <taxon>Mucoromycota</taxon>
        <taxon>Mortierellomycotina</taxon>
        <taxon>Mortierellomycetes</taxon>
        <taxon>Mortierellales</taxon>
        <taxon>Mortierellaceae</taxon>
        <taxon>Podila</taxon>
    </lineage>
</organism>
<feature type="compositionally biased region" description="Low complexity" evidence="1">
    <location>
        <begin position="65"/>
        <end position="79"/>
    </location>
</feature>
<reference evidence="3 4" key="1">
    <citation type="submission" date="2011-02" db="EMBL/GenBank/DDBJ databases">
        <title>The Genome Sequence of Mortierella verticillata NRRL 6337.</title>
        <authorList>
            <consortium name="The Broad Institute Genome Sequencing Platform"/>
            <person name="Russ C."/>
            <person name="Cuomo C."/>
            <person name="Burger G."/>
            <person name="Gray M.W."/>
            <person name="Holland P.W.H."/>
            <person name="King N."/>
            <person name="Lang F.B.F."/>
            <person name="Roger A.J."/>
            <person name="Ruiz-Trillo I."/>
            <person name="Young S.K."/>
            <person name="Zeng Q."/>
            <person name="Gargeya S."/>
            <person name="Alvarado L."/>
            <person name="Berlin A."/>
            <person name="Chapman S.B."/>
            <person name="Chen Z."/>
            <person name="Freedman E."/>
            <person name="Gellesch M."/>
            <person name="Goldberg J."/>
            <person name="Griggs A."/>
            <person name="Gujja S."/>
            <person name="Heilman E."/>
            <person name="Heiman D."/>
            <person name="Howarth C."/>
            <person name="Mehta T."/>
            <person name="Neiman D."/>
            <person name="Pearson M."/>
            <person name="Roberts A."/>
            <person name="Saif S."/>
            <person name="Shea T."/>
            <person name="Shenoy N."/>
            <person name="Sisk P."/>
            <person name="Stolte C."/>
            <person name="Sykes S."/>
            <person name="White J."/>
            <person name="Yandava C."/>
            <person name="Haas B."/>
            <person name="Nusbaum C."/>
            <person name="Birren B."/>
        </authorList>
    </citation>
    <scope>NUCLEOTIDE SEQUENCE [LARGE SCALE GENOMIC DNA]</scope>
    <source>
        <strain evidence="3 4">NRRL 6337</strain>
    </source>
</reference>
<keyword evidence="2" id="KW-0472">Membrane</keyword>
<keyword evidence="2" id="KW-0812">Transmembrane</keyword>
<dbReference type="OrthoDB" id="10259513at2759"/>
<evidence type="ECO:0000256" key="1">
    <source>
        <dbReference type="SAM" id="MobiDB-lite"/>
    </source>
</evidence>
<keyword evidence="4" id="KW-1185">Reference proteome</keyword>
<sequence length="354" mass="38422">MSESIHTSDLSLDHDIELIEHEDGNAKYSTQTIRQKQGRQVVSSFTTTSSSTEDIAAETGANGETTSGKKTTTTTTTTTHSKAPVQTFPSVGFYQGLGRLQAISGLGFAAFAFVHVIPPVLAAFGGVDLANKALIWGRVYYQTYGVEQVAVFGTLGVHILTGLGRAVVRSIWSAKKYLANRNSRTVVTEQHEGKTRTIIRETKVVSSASSSLSSAGGVSPGSFPYNRLAGWILTPIVLGHLFTSRLTPLFKLQDSAIIDYSFITYQHRVEKSGIFYVPLIALLFYHMYSNGPVAFNTVLPKGSSKRITASELIKSRPVRAVLAGVLTTVGLVGLYRIISDPSSIPWQRQYAQLL</sequence>
<dbReference type="EMBL" id="KN042430">
    <property type="protein sequence ID" value="KFH62846.1"/>
    <property type="molecule type" value="Genomic_DNA"/>
</dbReference>
<dbReference type="InterPro" id="IPR039960">
    <property type="entry name" value="MCP1"/>
</dbReference>
<accession>A0A086TLL9</accession>
<protein>
    <recommendedName>
        <fullName evidence="5">Mitochondrial adapter protein MCP1 transmembrane domain-containing protein</fullName>
    </recommendedName>
</protein>
<keyword evidence="2" id="KW-1133">Transmembrane helix</keyword>
<dbReference type="AlphaFoldDB" id="A0A086TLL9"/>